<dbReference type="EMBL" id="GDHF01006566">
    <property type="protein sequence ID" value="JAI45748.1"/>
    <property type="molecule type" value="Transcribed_RNA"/>
</dbReference>
<proteinExistence type="predicted"/>
<accession>A0A0K8W3L1</accession>
<dbReference type="InterPro" id="IPR010994">
    <property type="entry name" value="RuvA_2-like"/>
</dbReference>
<dbReference type="GO" id="GO:0030337">
    <property type="term" value="F:DNA polymerase processivity factor activity"/>
    <property type="evidence" value="ECO:0007669"/>
    <property type="project" value="TreeGrafter"/>
</dbReference>
<dbReference type="GO" id="GO:0042645">
    <property type="term" value="C:mitochondrial nucleoid"/>
    <property type="evidence" value="ECO:0007669"/>
    <property type="project" value="TreeGrafter"/>
</dbReference>
<gene>
    <name evidence="1" type="primary">tefm</name>
    <name evidence="1" type="ORF">c0_g1_i1</name>
</gene>
<dbReference type="InterPro" id="IPR039150">
    <property type="entry name" value="TEFM"/>
</dbReference>
<evidence type="ECO:0000313" key="1">
    <source>
        <dbReference type="EMBL" id="JAI45748.1"/>
    </source>
</evidence>
<reference evidence="1" key="1">
    <citation type="submission" date="2015-06" db="EMBL/GenBank/DDBJ databases">
        <authorList>
            <person name="Hoefler B.C."/>
            <person name="Straight P.D."/>
        </authorList>
    </citation>
    <scope>NUCLEOTIDE SEQUENCE</scope>
</reference>
<dbReference type="SUPFAM" id="SSF47781">
    <property type="entry name" value="RuvA domain 2-like"/>
    <property type="match status" value="1"/>
</dbReference>
<dbReference type="AlphaFoldDB" id="A0A0K8W3L1"/>
<sequence>MFKYCLSQFVKETIKNLNKSQTYAFSISKSTSANVDALLPKALENNKQTTGKNPLQNYTAEQQDKILTIVNKDAELLNYDIAKTRAVKLMTWRKRNGPLRSLEDILQIEGFSLRIADKFYKSMLGGHVDEGKAATSARRRTAGFITPAIDVEHRALLRSCVSLRVGVSSITWARLELPESENTNAPCHLTHWQHHDITEKKLHLGDLVHRLLYVDHLIPNADCYIFENPQTAINSNPGNVDQQNINIQKSQVTAVLAYALCTRGRYAEALKNGHEILSDANKKTEETWPNVFYLRRFLTARLFSQLVGTERVSSEETILQLMRTHYNVSQLILDDESETGGYEKANDVSFRRNVQFPLAHRDMFSQAERYQREFLGQALLLNVTFMRLVVLQDADSIAVVTRSPNKTELEQLN</sequence>
<protein>
    <submittedName>
        <fullName evidence="1">Transcription elongation factor, mitochondrial</fullName>
    </submittedName>
</protein>
<keyword evidence="1" id="KW-0251">Elongation factor</keyword>
<dbReference type="GO" id="GO:0003746">
    <property type="term" value="F:translation elongation factor activity"/>
    <property type="evidence" value="ECO:0007669"/>
    <property type="project" value="UniProtKB-KW"/>
</dbReference>
<dbReference type="PANTHER" id="PTHR21053">
    <property type="entry name" value="TRANSCRIPTION ELONGATION FACTOR, MITOCHONDRIAL"/>
    <property type="match status" value="1"/>
</dbReference>
<dbReference type="OrthoDB" id="5949570at2759"/>
<dbReference type="GO" id="GO:0006392">
    <property type="term" value="P:transcription elongation by mitochondrial RNA polymerase"/>
    <property type="evidence" value="ECO:0007669"/>
    <property type="project" value="InterPro"/>
</dbReference>
<name>A0A0K8W3L1_BACLA</name>
<organism evidence="1">
    <name type="scientific">Bactrocera latifrons</name>
    <name type="common">Malaysian fruit fly</name>
    <name type="synonym">Chaetodacus latifrons</name>
    <dbReference type="NCBI Taxonomy" id="174628"/>
    <lineage>
        <taxon>Eukaryota</taxon>
        <taxon>Metazoa</taxon>
        <taxon>Ecdysozoa</taxon>
        <taxon>Arthropoda</taxon>
        <taxon>Hexapoda</taxon>
        <taxon>Insecta</taxon>
        <taxon>Pterygota</taxon>
        <taxon>Neoptera</taxon>
        <taxon>Endopterygota</taxon>
        <taxon>Diptera</taxon>
        <taxon>Brachycera</taxon>
        <taxon>Muscomorpha</taxon>
        <taxon>Tephritoidea</taxon>
        <taxon>Tephritidae</taxon>
        <taxon>Bactrocera</taxon>
        <taxon>Bactrocera</taxon>
    </lineage>
</organism>
<keyword evidence="1" id="KW-0648">Protein biosynthesis</keyword>
<dbReference type="PANTHER" id="PTHR21053:SF2">
    <property type="entry name" value="TRANSCRIPTION ELONGATION FACTOR, MITOCHONDRIAL"/>
    <property type="match status" value="1"/>
</dbReference>